<dbReference type="EMBL" id="CP042196">
    <property type="protein sequence ID" value="QDS74892.1"/>
    <property type="molecule type" value="Genomic_DNA"/>
</dbReference>
<protein>
    <submittedName>
        <fullName evidence="3">Uncharacterized protein</fullName>
    </submittedName>
</protein>
<accession>A0A517LGX2</accession>
<keyword evidence="4" id="KW-1185">Reference proteome</keyword>
<evidence type="ECO:0000256" key="2">
    <source>
        <dbReference type="SAM" id="SignalP"/>
    </source>
</evidence>
<proteinExistence type="predicted"/>
<evidence type="ECO:0000313" key="3">
    <source>
        <dbReference type="EMBL" id="QDS74892.1"/>
    </source>
</evidence>
<dbReference type="Proteomes" id="UP000316270">
    <property type="component" value="Chromosome 12"/>
</dbReference>
<name>A0A517LGX2_9PEZI</name>
<organism evidence="3 4">
    <name type="scientific">Venturia effusa</name>
    <dbReference type="NCBI Taxonomy" id="50376"/>
    <lineage>
        <taxon>Eukaryota</taxon>
        <taxon>Fungi</taxon>
        <taxon>Dikarya</taxon>
        <taxon>Ascomycota</taxon>
        <taxon>Pezizomycotina</taxon>
        <taxon>Dothideomycetes</taxon>
        <taxon>Pleosporomycetidae</taxon>
        <taxon>Venturiales</taxon>
        <taxon>Venturiaceae</taxon>
        <taxon>Venturia</taxon>
    </lineage>
</organism>
<sequence length="98" mass="10389">MKILPLFFLMPALAIAREPTFMISGGVKSGGDFGVVMVSAGPSVAMTRGGVDGGGSSVMSSVFGPPMVRRLIRKAKMQGDKPRIVAGIQRPRTLREKE</sequence>
<keyword evidence="2" id="KW-0732">Signal</keyword>
<evidence type="ECO:0000313" key="4">
    <source>
        <dbReference type="Proteomes" id="UP000316270"/>
    </source>
</evidence>
<evidence type="ECO:0000256" key="1">
    <source>
        <dbReference type="SAM" id="MobiDB-lite"/>
    </source>
</evidence>
<feature type="chain" id="PRO_5021946927" evidence="2">
    <location>
        <begin position="17"/>
        <end position="98"/>
    </location>
</feature>
<feature type="region of interest" description="Disordered" evidence="1">
    <location>
        <begin position="78"/>
        <end position="98"/>
    </location>
</feature>
<dbReference type="AlphaFoldDB" id="A0A517LGX2"/>
<gene>
    <name evidence="3" type="ORF">FKW77_003720</name>
</gene>
<reference evidence="3 4" key="1">
    <citation type="submission" date="2019-07" db="EMBL/GenBank/DDBJ databases">
        <title>Finished genome of Venturia effusa.</title>
        <authorList>
            <person name="Young C.A."/>
            <person name="Cox M.P."/>
            <person name="Ganley A.R.D."/>
            <person name="David W.J."/>
        </authorList>
    </citation>
    <scope>NUCLEOTIDE SEQUENCE [LARGE SCALE GENOMIC DNA]</scope>
    <source>
        <strain evidence="4">albino</strain>
    </source>
</reference>
<feature type="signal peptide" evidence="2">
    <location>
        <begin position="1"/>
        <end position="16"/>
    </location>
</feature>